<evidence type="ECO:0000313" key="1">
    <source>
        <dbReference type="EMBL" id="DAE25947.1"/>
    </source>
</evidence>
<accession>A0A8S5R4C9</accession>
<reference evidence="1" key="1">
    <citation type="journal article" date="2021" name="Proc. Natl. Acad. Sci. U.S.A.">
        <title>A Catalog of Tens of Thousands of Viruses from Human Metagenomes Reveals Hidden Associations with Chronic Diseases.</title>
        <authorList>
            <person name="Tisza M.J."/>
            <person name="Buck C.B."/>
        </authorList>
    </citation>
    <scope>NUCLEOTIDE SEQUENCE</scope>
    <source>
        <strain evidence="1">Ct8nN1</strain>
    </source>
</reference>
<protein>
    <submittedName>
        <fullName evidence="1">Uncharacterized protein</fullName>
    </submittedName>
</protein>
<dbReference type="EMBL" id="BK015804">
    <property type="protein sequence ID" value="DAE25947.1"/>
    <property type="molecule type" value="Genomic_DNA"/>
</dbReference>
<name>A0A8S5R4C9_9CAUD</name>
<sequence length="79" mass="9271">MEELYFKNEEAKLIFILVETNGATQLRLLGINQSHYCNREKAKNWYESRKKEIANSQHPKKDEAINQLKKLYKGMGGKI</sequence>
<proteinExistence type="predicted"/>
<organism evidence="1">
    <name type="scientific">Podoviridae sp. ct8nN1</name>
    <dbReference type="NCBI Taxonomy" id="2827296"/>
    <lineage>
        <taxon>Viruses</taxon>
        <taxon>Duplodnaviria</taxon>
        <taxon>Heunggongvirae</taxon>
        <taxon>Uroviricota</taxon>
        <taxon>Caudoviricetes</taxon>
    </lineage>
</organism>